<dbReference type="SUPFAM" id="SSF52540">
    <property type="entry name" value="P-loop containing nucleoside triphosphate hydrolases"/>
    <property type="match status" value="1"/>
</dbReference>
<dbReference type="CDD" id="cd03235">
    <property type="entry name" value="ABC_Metallic_Cations"/>
    <property type="match status" value="1"/>
</dbReference>
<dbReference type="STRING" id="370526.SAMN04489835_2026"/>
<dbReference type="RefSeq" id="WP_083407014.1">
    <property type="nucleotide sequence ID" value="NZ_LT629971.1"/>
</dbReference>
<accession>A0A1H6JPS0</accession>
<dbReference type="PROSITE" id="PS00211">
    <property type="entry name" value="ABC_TRANSPORTER_1"/>
    <property type="match status" value="1"/>
</dbReference>
<dbReference type="InterPro" id="IPR050153">
    <property type="entry name" value="Metal_Ion_Import_ABC"/>
</dbReference>
<evidence type="ECO:0000313" key="6">
    <source>
        <dbReference type="Proteomes" id="UP000182915"/>
    </source>
</evidence>
<dbReference type="InterPro" id="IPR027417">
    <property type="entry name" value="P-loop_NTPase"/>
</dbReference>
<sequence>MSEPDTAALAFDDVSAARGGRLIWSEATFEVPPGGIVAVIGSNGAGKTTLLQIMLGLIPPASGHVKVFGQPPGALNKAIGYVPQNYAAISGEAIRARDAVMLGLTGHRWGFGRPSREDNRRVDEALAAVDATAVACKRLSQLSGGQRQRVALAEALVSKPQLLVLDEPLAALDLRSQREIVAMLERINTEFGVTIFVVAHDLNPLLGVLTSAIYLLDGHAHFDTLDGVVDEELLSHLYGTRVEVVHTPQGELYMRRA</sequence>
<dbReference type="GO" id="GO:0005524">
    <property type="term" value="F:ATP binding"/>
    <property type="evidence" value="ECO:0007669"/>
    <property type="project" value="UniProtKB-KW"/>
</dbReference>
<keyword evidence="6" id="KW-1185">Reference proteome</keyword>
<evidence type="ECO:0000256" key="3">
    <source>
        <dbReference type="ARBA" id="ARBA00022840"/>
    </source>
</evidence>
<dbReference type="Gene3D" id="3.40.50.300">
    <property type="entry name" value="P-loop containing nucleotide triphosphate hydrolases"/>
    <property type="match status" value="1"/>
</dbReference>
<organism evidence="5 6">
    <name type="scientific">Mycolicibacterium rutilum</name>
    <name type="common">Mycobacterium rutilum</name>
    <dbReference type="NCBI Taxonomy" id="370526"/>
    <lineage>
        <taxon>Bacteria</taxon>
        <taxon>Bacillati</taxon>
        <taxon>Actinomycetota</taxon>
        <taxon>Actinomycetes</taxon>
        <taxon>Mycobacteriales</taxon>
        <taxon>Mycobacteriaceae</taxon>
        <taxon>Mycolicibacterium</taxon>
    </lineage>
</organism>
<dbReference type="EMBL" id="LT629971">
    <property type="protein sequence ID" value="SEH61303.1"/>
    <property type="molecule type" value="Genomic_DNA"/>
</dbReference>
<keyword evidence="2" id="KW-0547">Nucleotide-binding</keyword>
<dbReference type="SMART" id="SM00382">
    <property type="entry name" value="AAA"/>
    <property type="match status" value="1"/>
</dbReference>
<dbReference type="PROSITE" id="PS50893">
    <property type="entry name" value="ABC_TRANSPORTER_2"/>
    <property type="match status" value="1"/>
</dbReference>
<evidence type="ECO:0000256" key="2">
    <source>
        <dbReference type="ARBA" id="ARBA00022741"/>
    </source>
</evidence>
<feature type="domain" description="ABC transporter" evidence="4">
    <location>
        <begin position="9"/>
        <end position="242"/>
    </location>
</feature>
<dbReference type="InterPro" id="IPR017871">
    <property type="entry name" value="ABC_transporter-like_CS"/>
</dbReference>
<dbReference type="GO" id="GO:0016887">
    <property type="term" value="F:ATP hydrolysis activity"/>
    <property type="evidence" value="ECO:0007669"/>
    <property type="project" value="InterPro"/>
</dbReference>
<dbReference type="InterPro" id="IPR003439">
    <property type="entry name" value="ABC_transporter-like_ATP-bd"/>
</dbReference>
<keyword evidence="1" id="KW-0813">Transport</keyword>
<dbReference type="Proteomes" id="UP000182915">
    <property type="component" value="Chromosome I"/>
</dbReference>
<keyword evidence="3 5" id="KW-0067">ATP-binding</keyword>
<evidence type="ECO:0000256" key="1">
    <source>
        <dbReference type="ARBA" id="ARBA00022448"/>
    </source>
</evidence>
<name>A0A1H6JPS0_MYCRU</name>
<proteinExistence type="predicted"/>
<dbReference type="InterPro" id="IPR003593">
    <property type="entry name" value="AAA+_ATPase"/>
</dbReference>
<gene>
    <name evidence="5" type="ORF">SAMN04489835_2026</name>
</gene>
<dbReference type="OrthoDB" id="3282096at2"/>
<reference evidence="6" key="1">
    <citation type="submission" date="2016-10" db="EMBL/GenBank/DDBJ databases">
        <authorList>
            <person name="Varghese N."/>
            <person name="Submissions S."/>
        </authorList>
    </citation>
    <scope>NUCLEOTIDE SEQUENCE [LARGE SCALE GENOMIC DNA]</scope>
    <source>
        <strain evidence="6">DSM 45405</strain>
    </source>
</reference>
<dbReference type="PANTHER" id="PTHR42734">
    <property type="entry name" value="METAL TRANSPORT SYSTEM ATP-BINDING PROTEIN TM_0124-RELATED"/>
    <property type="match status" value="1"/>
</dbReference>
<protein>
    <submittedName>
        <fullName evidence="5">Zinc/manganese transport system ATP-binding protein</fullName>
    </submittedName>
</protein>
<dbReference type="AlphaFoldDB" id="A0A1H6JPS0"/>
<evidence type="ECO:0000313" key="5">
    <source>
        <dbReference type="EMBL" id="SEH61303.1"/>
    </source>
</evidence>
<evidence type="ECO:0000259" key="4">
    <source>
        <dbReference type="PROSITE" id="PS50893"/>
    </source>
</evidence>
<dbReference type="Pfam" id="PF00005">
    <property type="entry name" value="ABC_tran"/>
    <property type="match status" value="1"/>
</dbReference>